<dbReference type="Proteomes" id="UP001596001">
    <property type="component" value="Unassembled WGS sequence"/>
</dbReference>
<dbReference type="EMBL" id="JBHSHJ010000002">
    <property type="protein sequence ID" value="MFC4788162.1"/>
    <property type="molecule type" value="Genomic_DNA"/>
</dbReference>
<proteinExistence type="predicted"/>
<organism evidence="2 3">
    <name type="scientific">Giesbergeria sinuosa</name>
    <dbReference type="NCBI Taxonomy" id="80883"/>
    <lineage>
        <taxon>Bacteria</taxon>
        <taxon>Pseudomonadati</taxon>
        <taxon>Pseudomonadota</taxon>
        <taxon>Betaproteobacteria</taxon>
        <taxon>Burkholderiales</taxon>
        <taxon>Comamonadaceae</taxon>
        <taxon>Giesbergeria</taxon>
    </lineage>
</organism>
<sequence length="205" mass="21701">MLPLRHLLIYKAAGWSGFFVMGVELLGGRLLAPFFGNSIFVWGGVIAVFMACLSVGYLLGGRLSLQQPSLTKLGLLLLGEAVLALPIIVLGDTVLEALSEAIPDPRYGSLFGSLLLFGAPTVFSGMISPYAVRLLIVALDSSGLSAGRLYFVSTLGSAAGTLITSFYLVLYLEIHTILLCLMAVSASIGLALMVLDRLPLAKLPR</sequence>
<feature type="transmembrane region" description="Helical" evidence="1">
    <location>
        <begin position="149"/>
        <end position="170"/>
    </location>
</feature>
<evidence type="ECO:0000256" key="1">
    <source>
        <dbReference type="SAM" id="Phobius"/>
    </source>
</evidence>
<dbReference type="RefSeq" id="WP_382430304.1">
    <property type="nucleotide sequence ID" value="NZ_JBHSHJ010000002.1"/>
</dbReference>
<protein>
    <submittedName>
        <fullName evidence="2">Fused MFS/spermidine synthase</fullName>
    </submittedName>
</protein>
<feature type="transmembrane region" description="Helical" evidence="1">
    <location>
        <begin position="39"/>
        <end position="61"/>
    </location>
</feature>
<feature type="transmembrane region" description="Helical" evidence="1">
    <location>
        <begin position="73"/>
        <end position="91"/>
    </location>
</feature>
<reference evidence="3" key="1">
    <citation type="journal article" date="2019" name="Int. J. Syst. Evol. Microbiol.">
        <title>The Global Catalogue of Microorganisms (GCM) 10K type strain sequencing project: providing services to taxonomists for standard genome sequencing and annotation.</title>
        <authorList>
            <consortium name="The Broad Institute Genomics Platform"/>
            <consortium name="The Broad Institute Genome Sequencing Center for Infectious Disease"/>
            <person name="Wu L."/>
            <person name="Ma J."/>
        </authorList>
    </citation>
    <scope>NUCLEOTIDE SEQUENCE [LARGE SCALE GENOMIC DNA]</scope>
    <source>
        <strain evidence="3">CCUG 49452</strain>
    </source>
</reference>
<keyword evidence="3" id="KW-1185">Reference proteome</keyword>
<dbReference type="NCBIfam" id="NF037959">
    <property type="entry name" value="MFS_SpdSyn"/>
    <property type="match status" value="1"/>
</dbReference>
<comment type="caution">
    <text evidence="2">The sequence shown here is derived from an EMBL/GenBank/DDBJ whole genome shotgun (WGS) entry which is preliminary data.</text>
</comment>
<keyword evidence="1" id="KW-0812">Transmembrane</keyword>
<feature type="transmembrane region" description="Helical" evidence="1">
    <location>
        <begin position="176"/>
        <end position="195"/>
    </location>
</feature>
<gene>
    <name evidence="2" type="ORF">ACFO6X_04075</name>
</gene>
<evidence type="ECO:0000313" key="2">
    <source>
        <dbReference type="EMBL" id="MFC4788162.1"/>
    </source>
</evidence>
<keyword evidence="1" id="KW-1133">Transmembrane helix</keyword>
<accession>A0ABV9QCW5</accession>
<name>A0ABV9QCW5_9BURK</name>
<feature type="transmembrane region" description="Helical" evidence="1">
    <location>
        <begin position="7"/>
        <end position="27"/>
    </location>
</feature>
<evidence type="ECO:0000313" key="3">
    <source>
        <dbReference type="Proteomes" id="UP001596001"/>
    </source>
</evidence>
<feature type="transmembrane region" description="Helical" evidence="1">
    <location>
        <begin position="111"/>
        <end position="137"/>
    </location>
</feature>
<keyword evidence="1" id="KW-0472">Membrane</keyword>